<reference evidence="2" key="1">
    <citation type="journal article" date="2023" name="PhytoFront">
        <title>Draft Genome Resources of Seven Strains of Tilletia horrida, Causal Agent of Kernel Smut of Rice.</title>
        <authorList>
            <person name="Khanal S."/>
            <person name="Antony Babu S."/>
            <person name="Zhou X.G."/>
        </authorList>
    </citation>
    <scope>NUCLEOTIDE SEQUENCE</scope>
    <source>
        <strain evidence="2">TX6</strain>
    </source>
</reference>
<feature type="region of interest" description="Disordered" evidence="1">
    <location>
        <begin position="299"/>
        <end position="394"/>
    </location>
</feature>
<feature type="compositionally biased region" description="Basic and acidic residues" evidence="1">
    <location>
        <begin position="350"/>
        <end position="368"/>
    </location>
</feature>
<feature type="compositionally biased region" description="Basic and acidic residues" evidence="1">
    <location>
        <begin position="698"/>
        <end position="709"/>
    </location>
</feature>
<feature type="compositionally biased region" description="Basic residues" evidence="1">
    <location>
        <begin position="220"/>
        <end position="233"/>
    </location>
</feature>
<evidence type="ECO:0000256" key="1">
    <source>
        <dbReference type="SAM" id="MobiDB-lite"/>
    </source>
</evidence>
<feature type="compositionally biased region" description="Basic residues" evidence="1">
    <location>
        <begin position="272"/>
        <end position="282"/>
    </location>
</feature>
<name>A0AAN6GVP9_9BASI</name>
<evidence type="ECO:0000313" key="3">
    <source>
        <dbReference type="Proteomes" id="UP001176517"/>
    </source>
</evidence>
<organism evidence="2 3">
    <name type="scientific">Tilletia horrida</name>
    <dbReference type="NCBI Taxonomy" id="155126"/>
    <lineage>
        <taxon>Eukaryota</taxon>
        <taxon>Fungi</taxon>
        <taxon>Dikarya</taxon>
        <taxon>Basidiomycota</taxon>
        <taxon>Ustilaginomycotina</taxon>
        <taxon>Exobasidiomycetes</taxon>
        <taxon>Tilletiales</taxon>
        <taxon>Tilletiaceae</taxon>
        <taxon>Tilletia</taxon>
    </lineage>
</organism>
<gene>
    <name evidence="2" type="ORF">OC846_001207</name>
</gene>
<feature type="region of interest" description="Disordered" evidence="1">
    <location>
        <begin position="667"/>
        <end position="723"/>
    </location>
</feature>
<feature type="compositionally biased region" description="Basic residues" evidence="1">
    <location>
        <begin position="120"/>
        <end position="131"/>
    </location>
</feature>
<accession>A0AAN6GVP9</accession>
<evidence type="ECO:0000313" key="2">
    <source>
        <dbReference type="EMBL" id="KAK0556384.1"/>
    </source>
</evidence>
<dbReference type="EMBL" id="JAPDMZ010000016">
    <property type="protein sequence ID" value="KAK0556384.1"/>
    <property type="molecule type" value="Genomic_DNA"/>
</dbReference>
<feature type="region of interest" description="Disordered" evidence="1">
    <location>
        <begin position="509"/>
        <end position="566"/>
    </location>
</feature>
<feature type="compositionally biased region" description="Basic and acidic residues" evidence="1">
    <location>
        <begin position="109"/>
        <end position="119"/>
    </location>
</feature>
<feature type="compositionally biased region" description="Low complexity" evidence="1">
    <location>
        <begin position="375"/>
        <end position="390"/>
    </location>
</feature>
<feature type="compositionally biased region" description="Basic and acidic residues" evidence="1">
    <location>
        <begin position="132"/>
        <end position="163"/>
    </location>
</feature>
<proteinExistence type="predicted"/>
<feature type="compositionally biased region" description="Acidic residues" evidence="1">
    <location>
        <begin position="671"/>
        <end position="682"/>
    </location>
</feature>
<dbReference type="AlphaFoldDB" id="A0AAN6GVP9"/>
<protein>
    <submittedName>
        <fullName evidence="2">Uncharacterized protein</fullName>
    </submittedName>
</protein>
<comment type="caution">
    <text evidence="2">The sequence shown here is derived from an EMBL/GenBank/DDBJ whole genome shotgun (WGS) entry which is preliminary data.</text>
</comment>
<feature type="region of interest" description="Disordered" evidence="1">
    <location>
        <begin position="109"/>
        <end position="246"/>
    </location>
</feature>
<feature type="compositionally biased region" description="Polar residues" evidence="1">
    <location>
        <begin position="710"/>
        <end position="720"/>
    </location>
</feature>
<sequence>MCETVPLTEKNLHALTLDPNIVSQGRTVLDFVAEQATIPRCDLGGGLPLGDEVHIFPNTVEDTLPKTAPSTHLDNTHDNPVAVQLPTREGASPLLKSRLSARQAIVRDDTSISDADSRSKVRRSSKQKKKDRSLEERGSDRERRETAERLLQRKERRREKSLIVRDASTTTAQKIRRKNTEKRQQKQGGRATRNDVENEDESGSSTSSAETSHDDEHSSRGRKLKKARNHNKAHLTSMKMLEKPQSIRQDGRITLAPKLGVFNKGAASSRTKAVHKPSRRSKIPPSDLVFSELKFLQNKRGSIQRKTKGDSSQGSEDQSEGHRSKKQRKHAQSDSTFSEDTSHGPAPNTHETESRSFESKSHDVKILSERPISVGSSASIPGAPASAASIQEGHRPCLNGRDMWLREDQHFKHYADARYAQAADSITNRDYAAQHTDAYITQLVPAQPANAWRRQHMSCPQERCFALPQPRLYAHVLADTMRPPQARNDQQPHVPFKAHVLEPCQSLRASGLGSRSSPPPMLKNPHHPHQTIPAEAGFQPTGESHSHSRYGQTDRYTPASESGYEPVDVPLSRRNGSGHMELSTPLQLEDDCLEDRRQHHFFAENNGVLGLNLAQNALRYAEDQEAPETEPYQSPHDYQQQWETDAQPATGVVGHLHDAKLQALRYRQEQDDQADSSFEDGDTTLMPLNDPLPSWRVTARESEPRDDSKPAQSRPATAQTAAALPHHDGISDHDQVAGVHNHQLHGFWEPFRT</sequence>
<feature type="region of interest" description="Disordered" evidence="1">
    <location>
        <begin position="266"/>
        <end position="286"/>
    </location>
</feature>
<keyword evidence="3" id="KW-1185">Reference proteome</keyword>
<dbReference type="Proteomes" id="UP001176517">
    <property type="component" value="Unassembled WGS sequence"/>
</dbReference>